<feature type="signal peptide" evidence="1">
    <location>
        <begin position="1"/>
        <end position="33"/>
    </location>
</feature>
<keyword evidence="3" id="KW-1185">Reference proteome</keyword>
<accession>A0A5N6A2M0</accession>
<dbReference type="Proteomes" id="UP000314251">
    <property type="component" value="Unassembled WGS sequence"/>
</dbReference>
<proteinExistence type="predicted"/>
<dbReference type="EMBL" id="VDLY02000015">
    <property type="protein sequence ID" value="KAB8162146.1"/>
    <property type="molecule type" value="Genomic_DNA"/>
</dbReference>
<keyword evidence="1" id="KW-0732">Signal</keyword>
<evidence type="ECO:0000313" key="3">
    <source>
        <dbReference type="Proteomes" id="UP000314251"/>
    </source>
</evidence>
<dbReference type="AlphaFoldDB" id="A0A5N6A2M0"/>
<organism evidence="2 3">
    <name type="scientific">Streptomyces mimosae</name>
    <dbReference type="NCBI Taxonomy" id="2586635"/>
    <lineage>
        <taxon>Bacteria</taxon>
        <taxon>Bacillati</taxon>
        <taxon>Actinomycetota</taxon>
        <taxon>Actinomycetes</taxon>
        <taxon>Kitasatosporales</taxon>
        <taxon>Streptomycetaceae</taxon>
        <taxon>Streptomyces</taxon>
    </lineage>
</organism>
<name>A0A5N6A2M0_9ACTN</name>
<gene>
    <name evidence="2" type="ORF">FH607_021860</name>
</gene>
<evidence type="ECO:0000313" key="2">
    <source>
        <dbReference type="EMBL" id="KAB8162146.1"/>
    </source>
</evidence>
<protein>
    <submittedName>
        <fullName evidence="2">Uncharacterized protein</fullName>
    </submittedName>
</protein>
<dbReference type="RefSeq" id="WP_139671252.1">
    <property type="nucleotide sequence ID" value="NZ_VDLY02000015.1"/>
</dbReference>
<reference evidence="2" key="1">
    <citation type="submission" date="2019-10" db="EMBL/GenBank/DDBJ databases">
        <title>Nonomuraea sp. nov., isolated from Phyllanthus amarus.</title>
        <authorList>
            <person name="Klykleung N."/>
            <person name="Tanasupawat S."/>
        </authorList>
    </citation>
    <scope>NUCLEOTIDE SEQUENCE [LARGE SCALE GENOMIC DNA]</scope>
    <source>
        <strain evidence="2">3MP-10</strain>
    </source>
</reference>
<comment type="caution">
    <text evidence="2">The sequence shown here is derived from an EMBL/GenBank/DDBJ whole genome shotgun (WGS) entry which is preliminary data.</text>
</comment>
<feature type="chain" id="PRO_5024346693" evidence="1">
    <location>
        <begin position="34"/>
        <end position="96"/>
    </location>
</feature>
<evidence type="ECO:0000256" key="1">
    <source>
        <dbReference type="SAM" id="SignalP"/>
    </source>
</evidence>
<sequence>MRMTRRLRAAGTALALAGAIGVGGLATAGPAAAAPAAAESRDVEGQAREWIQWDWYWNTPPNAILCQARALEILASGQWGEARCQVDFLYIRLLVR</sequence>